<reference evidence="1 2" key="1">
    <citation type="journal article" date="2013" name="Genome Announc.">
        <title>Complete Genome Sequence of the Carbazole Degrader Pseudomonas resinovorans Strain CA10 (NBRC 106553).</title>
        <authorList>
            <person name="Shintani M."/>
            <person name="Hosoyama A."/>
            <person name="Ohji S."/>
            <person name="Tsuchikane K."/>
            <person name="Takarada H."/>
            <person name="Yamazoe A."/>
            <person name="Fujita N."/>
            <person name="Nojiri H."/>
        </authorList>
    </citation>
    <scope>NUCLEOTIDE SEQUENCE [LARGE SCALE GENOMIC DNA]</scope>
    <source>
        <strain evidence="1 2">NBRC 106553</strain>
    </source>
</reference>
<gene>
    <name evidence="1" type="ORF">PCA10_31090</name>
</gene>
<organism evidence="1 2">
    <name type="scientific">Metapseudomonas resinovorans NBRC 106553</name>
    <dbReference type="NCBI Taxonomy" id="1245471"/>
    <lineage>
        <taxon>Bacteria</taxon>
        <taxon>Pseudomonadati</taxon>
        <taxon>Pseudomonadota</taxon>
        <taxon>Gammaproteobacteria</taxon>
        <taxon>Pseudomonadales</taxon>
        <taxon>Pseudomonadaceae</taxon>
        <taxon>Metapseudomonas</taxon>
    </lineage>
</organism>
<dbReference type="Proteomes" id="UP000015503">
    <property type="component" value="Chromosome"/>
</dbReference>
<protein>
    <submittedName>
        <fullName evidence="1">Uncharacterized protein</fullName>
    </submittedName>
</protein>
<accession>S6AWB1</accession>
<proteinExistence type="predicted"/>
<dbReference type="AlphaFoldDB" id="S6AWB1"/>
<name>S6AWB1_METRE</name>
<dbReference type="KEGG" id="pre:PCA10_31090"/>
<dbReference type="eggNOG" id="ENOG5031GPF">
    <property type="taxonomic scope" value="Bacteria"/>
</dbReference>
<dbReference type="HOGENOM" id="CLU_2001935_0_0_6"/>
<sequence length="124" mass="13710">MLYPEVSKACADLLLSFPVTPARLFDPVARAFNKEEDPMSTLQCVHRNHTVVADVFEHPGIPTPWAAGCHIIAPDGQTTRRIALPVRYSFLAELGKAQQASLAHGKWLVDQSLDQGRELFEKSA</sequence>
<dbReference type="PATRIC" id="fig|1245471.3.peg.3134"/>
<dbReference type="EMBL" id="AP013068">
    <property type="protein sequence ID" value="BAN48841.1"/>
    <property type="molecule type" value="Genomic_DNA"/>
</dbReference>
<evidence type="ECO:0000313" key="2">
    <source>
        <dbReference type="Proteomes" id="UP000015503"/>
    </source>
</evidence>
<evidence type="ECO:0000313" key="1">
    <source>
        <dbReference type="EMBL" id="BAN48841.1"/>
    </source>
</evidence>
<keyword evidence="2" id="KW-1185">Reference proteome</keyword>